<name>A0A0K1QEI4_9BACT</name>
<feature type="transmembrane region" description="Helical" evidence="1">
    <location>
        <begin position="12"/>
        <end position="32"/>
    </location>
</feature>
<organism evidence="2 3">
    <name type="scientific">Labilithrix luteola</name>
    <dbReference type="NCBI Taxonomy" id="1391654"/>
    <lineage>
        <taxon>Bacteria</taxon>
        <taxon>Pseudomonadati</taxon>
        <taxon>Myxococcota</taxon>
        <taxon>Polyangia</taxon>
        <taxon>Polyangiales</taxon>
        <taxon>Labilitrichaceae</taxon>
        <taxon>Labilithrix</taxon>
    </lineage>
</organism>
<accession>A0A0K1QEI4</accession>
<evidence type="ECO:0000313" key="3">
    <source>
        <dbReference type="Proteomes" id="UP000064967"/>
    </source>
</evidence>
<dbReference type="KEGG" id="llu:AKJ09_10839"/>
<reference evidence="2 3" key="1">
    <citation type="submission" date="2015-08" db="EMBL/GenBank/DDBJ databases">
        <authorList>
            <person name="Babu N.S."/>
            <person name="Beckwith C.J."/>
            <person name="Beseler K.G."/>
            <person name="Brison A."/>
            <person name="Carone J.V."/>
            <person name="Caskin T.P."/>
            <person name="Diamond M."/>
            <person name="Durham M.E."/>
            <person name="Foxe J.M."/>
            <person name="Go M."/>
            <person name="Henderson B.A."/>
            <person name="Jones I.B."/>
            <person name="McGettigan J.A."/>
            <person name="Micheletti S.J."/>
            <person name="Nasrallah M.E."/>
            <person name="Ortiz D."/>
            <person name="Piller C.R."/>
            <person name="Privatt S.R."/>
            <person name="Schneider S.L."/>
            <person name="Sharp S."/>
            <person name="Smith T.C."/>
            <person name="Stanton J.D."/>
            <person name="Ullery H.E."/>
            <person name="Wilson R.J."/>
            <person name="Serrano M.G."/>
            <person name="Buck G."/>
            <person name="Lee V."/>
            <person name="Wang Y."/>
            <person name="Carvalho R."/>
            <person name="Voegtly L."/>
            <person name="Shi R."/>
            <person name="Duckworth R."/>
            <person name="Johnson A."/>
            <person name="Loviza R."/>
            <person name="Walstead R."/>
            <person name="Shah Z."/>
            <person name="Kiflezghi M."/>
            <person name="Wade K."/>
            <person name="Ball S.L."/>
            <person name="Bradley K.W."/>
            <person name="Asai D.J."/>
            <person name="Bowman C.A."/>
            <person name="Russell D.A."/>
            <person name="Pope W.H."/>
            <person name="Jacobs-Sera D."/>
            <person name="Hendrix R.W."/>
            <person name="Hatfull G.F."/>
        </authorList>
    </citation>
    <scope>NUCLEOTIDE SEQUENCE [LARGE SCALE GENOMIC DNA]</scope>
    <source>
        <strain evidence="2 3">DSM 27648</strain>
    </source>
</reference>
<dbReference type="Proteomes" id="UP000064967">
    <property type="component" value="Chromosome"/>
</dbReference>
<evidence type="ECO:0000313" key="2">
    <source>
        <dbReference type="EMBL" id="AKV04176.1"/>
    </source>
</evidence>
<evidence type="ECO:0000256" key="1">
    <source>
        <dbReference type="SAM" id="Phobius"/>
    </source>
</evidence>
<gene>
    <name evidence="2" type="ORF">AKJ09_10839</name>
</gene>
<dbReference type="AlphaFoldDB" id="A0A0K1QEI4"/>
<protein>
    <submittedName>
        <fullName evidence="2">Uncharacterized protein</fullName>
    </submittedName>
</protein>
<proteinExistence type="predicted"/>
<keyword evidence="1" id="KW-1133">Transmembrane helix</keyword>
<keyword evidence="3" id="KW-1185">Reference proteome</keyword>
<dbReference type="EMBL" id="CP012333">
    <property type="protein sequence ID" value="AKV04176.1"/>
    <property type="molecule type" value="Genomic_DNA"/>
</dbReference>
<keyword evidence="1" id="KW-0472">Membrane</keyword>
<sequence>MRQTWDVGASAPYTACRVVAILDALFVLFATARRSPPPHSVSTWANWSLRTTISIGTVGFPD</sequence>
<keyword evidence="1" id="KW-0812">Transmembrane</keyword>